<dbReference type="AlphaFoldDB" id="A0A3S8U9C1"/>
<dbReference type="EMBL" id="CP034328">
    <property type="protein sequence ID" value="AZL60197.1"/>
    <property type="molecule type" value="Genomic_DNA"/>
</dbReference>
<reference evidence="1 2" key="1">
    <citation type="submission" date="2018-12" db="EMBL/GenBank/DDBJ databases">
        <title>Complete genome sequencing of Tabrizicola sp. K13M18.</title>
        <authorList>
            <person name="Bae J.-W."/>
        </authorList>
    </citation>
    <scope>NUCLEOTIDE SEQUENCE [LARGE SCALE GENOMIC DNA]</scope>
    <source>
        <strain evidence="1 2">K13M18</strain>
    </source>
</reference>
<name>A0A3S8U9C1_9RHOB</name>
<protein>
    <recommendedName>
        <fullName evidence="3">Fe2OG dioxygenase domain-containing protein</fullName>
    </recommendedName>
</protein>
<evidence type="ECO:0000313" key="1">
    <source>
        <dbReference type="EMBL" id="AZL60197.1"/>
    </source>
</evidence>
<evidence type="ECO:0000313" key="2">
    <source>
        <dbReference type="Proteomes" id="UP000282002"/>
    </source>
</evidence>
<evidence type="ECO:0008006" key="3">
    <source>
        <dbReference type="Google" id="ProtNLM"/>
    </source>
</evidence>
<dbReference type="KEGG" id="taw:EI545_15995"/>
<dbReference type="RefSeq" id="WP_125326389.1">
    <property type="nucleotide sequence ID" value="NZ_CP034328.1"/>
</dbReference>
<sequence>MIKVLAYFPSEDWATGKHFDKSLLTLVMHATDVKSDKFVIGPFSQDGTSKFLETPDRYVSDRTKPGKALIFPGMMWEKLGVPSLKPSPHAVMPHRGPGIRFSVIAFLLAPNLNLRDLFSRSA</sequence>
<gene>
    <name evidence="1" type="ORF">EI545_15995</name>
</gene>
<dbReference type="Proteomes" id="UP000282002">
    <property type="component" value="Chromosome"/>
</dbReference>
<keyword evidence="2" id="KW-1185">Reference proteome</keyword>
<accession>A0A3S8U9C1</accession>
<proteinExistence type="predicted"/>
<organism evidence="1 2">
    <name type="scientific">Tabrizicola piscis</name>
    <dbReference type="NCBI Taxonomy" id="2494374"/>
    <lineage>
        <taxon>Bacteria</taxon>
        <taxon>Pseudomonadati</taxon>
        <taxon>Pseudomonadota</taxon>
        <taxon>Alphaproteobacteria</taxon>
        <taxon>Rhodobacterales</taxon>
        <taxon>Paracoccaceae</taxon>
        <taxon>Tabrizicola</taxon>
    </lineage>
</organism>